<gene>
    <name evidence="1" type="ORF">AVEN_258626_1</name>
</gene>
<dbReference type="EMBL" id="BGPR01002038">
    <property type="protein sequence ID" value="GBM66672.1"/>
    <property type="molecule type" value="Genomic_DNA"/>
</dbReference>
<accession>A0A4Y2HN22</accession>
<organism evidence="1 2">
    <name type="scientific">Araneus ventricosus</name>
    <name type="common">Orbweaver spider</name>
    <name type="synonym">Epeira ventricosa</name>
    <dbReference type="NCBI Taxonomy" id="182803"/>
    <lineage>
        <taxon>Eukaryota</taxon>
        <taxon>Metazoa</taxon>
        <taxon>Ecdysozoa</taxon>
        <taxon>Arthropoda</taxon>
        <taxon>Chelicerata</taxon>
        <taxon>Arachnida</taxon>
        <taxon>Araneae</taxon>
        <taxon>Araneomorphae</taxon>
        <taxon>Entelegynae</taxon>
        <taxon>Araneoidea</taxon>
        <taxon>Araneidae</taxon>
        <taxon>Araneus</taxon>
    </lineage>
</organism>
<comment type="caution">
    <text evidence="1">The sequence shown here is derived from an EMBL/GenBank/DDBJ whole genome shotgun (WGS) entry which is preliminary data.</text>
</comment>
<evidence type="ECO:0000313" key="1">
    <source>
        <dbReference type="EMBL" id="GBM66672.1"/>
    </source>
</evidence>
<sequence length="127" mass="13951">MKTGANRRASSYAAAGCGVESPKSNTCCSTDCSLRWLISIRVGDREYCQLLRHAGPSLLKAFPGNGQDCSRRCLVVAHQRQLSLASGYVVWKQRFRWNALEHASCSGSRTPIVFTPPSEPLKEVPPN</sequence>
<dbReference type="Proteomes" id="UP000499080">
    <property type="component" value="Unassembled WGS sequence"/>
</dbReference>
<evidence type="ECO:0000313" key="2">
    <source>
        <dbReference type="Proteomes" id="UP000499080"/>
    </source>
</evidence>
<name>A0A4Y2HN22_ARAVE</name>
<proteinExistence type="predicted"/>
<keyword evidence="2" id="KW-1185">Reference proteome</keyword>
<dbReference type="AlphaFoldDB" id="A0A4Y2HN22"/>
<reference evidence="1 2" key="1">
    <citation type="journal article" date="2019" name="Sci. Rep.">
        <title>Orb-weaving spider Araneus ventricosus genome elucidates the spidroin gene catalogue.</title>
        <authorList>
            <person name="Kono N."/>
            <person name="Nakamura H."/>
            <person name="Ohtoshi R."/>
            <person name="Moran D.A.P."/>
            <person name="Shinohara A."/>
            <person name="Yoshida Y."/>
            <person name="Fujiwara M."/>
            <person name="Mori M."/>
            <person name="Tomita M."/>
            <person name="Arakawa K."/>
        </authorList>
    </citation>
    <scope>NUCLEOTIDE SEQUENCE [LARGE SCALE GENOMIC DNA]</scope>
</reference>
<protein>
    <submittedName>
        <fullName evidence="1">Uncharacterized protein</fullName>
    </submittedName>
</protein>